<feature type="compositionally biased region" description="Polar residues" evidence="2">
    <location>
        <begin position="781"/>
        <end position="812"/>
    </location>
</feature>
<dbReference type="GO" id="GO:0110078">
    <property type="term" value="C:TTT Hsp90 cochaperone complex"/>
    <property type="evidence" value="ECO:0007669"/>
    <property type="project" value="InterPro"/>
</dbReference>
<evidence type="ECO:0000256" key="2">
    <source>
        <dbReference type="SAM" id="MobiDB-lite"/>
    </source>
</evidence>
<comment type="similarity">
    <text evidence="1">Belongs to the TTI2 family.</text>
</comment>
<evidence type="ECO:0000313" key="3">
    <source>
        <dbReference type="EMBL" id="KAF9580249.1"/>
    </source>
</evidence>
<accession>A0A9P6FRV2</accession>
<organism evidence="3 4">
    <name type="scientific">Lunasporangiospora selenospora</name>
    <dbReference type="NCBI Taxonomy" id="979761"/>
    <lineage>
        <taxon>Eukaryota</taxon>
        <taxon>Fungi</taxon>
        <taxon>Fungi incertae sedis</taxon>
        <taxon>Mucoromycota</taxon>
        <taxon>Mortierellomycotina</taxon>
        <taxon>Mortierellomycetes</taxon>
        <taxon>Mortierellales</taxon>
        <taxon>Mortierellaceae</taxon>
        <taxon>Lunasporangiospora</taxon>
    </lineage>
</organism>
<gene>
    <name evidence="3" type="ORF">BGW38_003176</name>
</gene>
<dbReference type="InterPro" id="IPR018870">
    <property type="entry name" value="Tti2"/>
</dbReference>
<reference evidence="3" key="1">
    <citation type="journal article" date="2020" name="Fungal Divers.">
        <title>Resolving the Mortierellaceae phylogeny through synthesis of multi-gene phylogenetics and phylogenomics.</title>
        <authorList>
            <person name="Vandepol N."/>
            <person name="Liber J."/>
            <person name="Desiro A."/>
            <person name="Na H."/>
            <person name="Kennedy M."/>
            <person name="Barry K."/>
            <person name="Grigoriev I.V."/>
            <person name="Miller A.N."/>
            <person name="O'Donnell K."/>
            <person name="Stajich J.E."/>
            <person name="Bonito G."/>
        </authorList>
    </citation>
    <scope>NUCLEOTIDE SEQUENCE</scope>
    <source>
        <strain evidence="3">KOD1015</strain>
    </source>
</reference>
<feature type="non-terminal residue" evidence="3">
    <location>
        <position position="1"/>
    </location>
</feature>
<dbReference type="EMBL" id="JAABOA010002189">
    <property type="protein sequence ID" value="KAF9580249.1"/>
    <property type="molecule type" value="Genomic_DNA"/>
</dbReference>
<feature type="region of interest" description="Disordered" evidence="2">
    <location>
        <begin position="772"/>
        <end position="829"/>
    </location>
</feature>
<keyword evidence="4" id="KW-1185">Reference proteome</keyword>
<evidence type="ECO:0000313" key="4">
    <source>
        <dbReference type="Proteomes" id="UP000780801"/>
    </source>
</evidence>
<feature type="region of interest" description="Disordered" evidence="2">
    <location>
        <begin position="478"/>
        <end position="507"/>
    </location>
</feature>
<dbReference type="Proteomes" id="UP000780801">
    <property type="component" value="Unassembled WGS sequence"/>
</dbReference>
<dbReference type="Pfam" id="PF10521">
    <property type="entry name" value="Tti2"/>
    <property type="match status" value="1"/>
</dbReference>
<evidence type="ECO:0000256" key="1">
    <source>
        <dbReference type="ARBA" id="ARBA00034736"/>
    </source>
</evidence>
<dbReference type="AlphaFoldDB" id="A0A9P6FRV2"/>
<sequence length="896" mass="99483">MSLQERLSTLLSERRNADRPEIRAKSSLGLIELVQQLDTVDLDLKKDGKTTTKDDSTWLRAWAGILQGLSDEWPLVREAFQEQLEKALGQSESFRVALTGKSFVDRLLAGLSHLNSGPKENVEVISGLLALSNIPIQRSDGEPTSEISSTLEWESDRVDAIVRILSNGHTEASSSINALKRLTTVFSNEQLVQSLGNISSSITMSSSQINSFIGFSMALLGSMESRRLDQGNDPKSAQVLEKFSVRNWSLAVWLCTQLKIPTVFAGTETLQDSDQSRNTGLEFVKRAGPLLKCIGSLLRIQQVDNTYILHRIIIACASFTNSKDLWNTINPISSAETVSIARENLQTLYITTPWSIPPLSRQEAKLQENMTEASPKILIPGSFSDHVIQILEKELRPSFAHIQAQKVAKRAETVVAQHQEKMRQLLLPNIEGGSAVGKSRALITVVNQNPELTLNQQRQTPLSGDKYQGSSQKFKIAAVGDEPNDEVDQWTATDESRDSDTPTAGSQRQWETNFLEALPVVEWCAQQTIEDLSRVHEVFMILVSPILALIDSLQNRFRIRGLDLLCKFLLQYFDPAPNNSSRRDGVAPQHLDRRTSKVVDARIWIKIFERTGLDQVLARPMVSLLAPLNPTVASKPQNDTQAGLTHDAHQGAEELEVVRAAFRTYLTLILVNTEPSEKPTSAQDRCFPIPSIGESTAIRMSTGGAILTVEKLFLQGILGSLRRANPSREYRTLILEWMRYLVQPVLSQAFLIGQLGPQMNLRLDPESIWNSSSGDRACNGASENTKVMDQDNSSNLDRSDSVETSESPTSDLHNPDREESQSSSKLPSTACMMPPFEGVFGLGSLTIKYLPSLVQYTCEILDFPLPSTPLQERKESLDLAWRASEALNAIMIMSRP</sequence>
<dbReference type="OrthoDB" id="6417021at2759"/>
<protein>
    <submittedName>
        <fullName evidence="3">Uncharacterized protein</fullName>
    </submittedName>
</protein>
<comment type="caution">
    <text evidence="3">The sequence shown here is derived from an EMBL/GenBank/DDBJ whole genome shotgun (WGS) entry which is preliminary data.</text>
</comment>
<name>A0A9P6FRV2_9FUNG</name>
<proteinExistence type="inferred from homology"/>